<dbReference type="PROSITE" id="PS50011">
    <property type="entry name" value="PROTEIN_KINASE_DOM"/>
    <property type="match status" value="1"/>
</dbReference>
<protein>
    <submittedName>
        <fullName evidence="2">Ipl1p</fullName>
    </submittedName>
</protein>
<dbReference type="PANTHER" id="PTHR44329">
    <property type="entry name" value="SERINE/THREONINE-PROTEIN KINASE TNNI3K-RELATED"/>
    <property type="match status" value="1"/>
</dbReference>
<keyword evidence="3" id="KW-1185">Reference proteome</keyword>
<dbReference type="AlphaFoldDB" id="A0A015IZV7"/>
<reference evidence="2 3" key="1">
    <citation type="submission" date="2014-02" db="EMBL/GenBank/DDBJ databases">
        <title>Single nucleus genome sequencing reveals high similarity among nuclei of an endomycorrhizal fungus.</title>
        <authorList>
            <person name="Lin K."/>
            <person name="Geurts R."/>
            <person name="Zhang Z."/>
            <person name="Limpens E."/>
            <person name="Saunders D.G."/>
            <person name="Mu D."/>
            <person name="Pang E."/>
            <person name="Cao H."/>
            <person name="Cha H."/>
            <person name="Lin T."/>
            <person name="Zhou Q."/>
            <person name="Shang Y."/>
            <person name="Li Y."/>
            <person name="Ivanov S."/>
            <person name="Sharma T."/>
            <person name="Velzen R.V."/>
            <person name="Ruijter N.D."/>
            <person name="Aanen D.K."/>
            <person name="Win J."/>
            <person name="Kamoun S."/>
            <person name="Bisseling T."/>
            <person name="Huang S."/>
        </authorList>
    </citation>
    <scope>NUCLEOTIDE SEQUENCE [LARGE SCALE GENOMIC DNA]</scope>
    <source>
        <strain evidence="3">DAOM197198w</strain>
    </source>
</reference>
<organism evidence="2 3">
    <name type="scientific">Rhizophagus irregularis (strain DAOM 197198w)</name>
    <name type="common">Glomus intraradices</name>
    <dbReference type="NCBI Taxonomy" id="1432141"/>
    <lineage>
        <taxon>Eukaryota</taxon>
        <taxon>Fungi</taxon>
        <taxon>Fungi incertae sedis</taxon>
        <taxon>Mucoromycota</taxon>
        <taxon>Glomeromycotina</taxon>
        <taxon>Glomeromycetes</taxon>
        <taxon>Glomerales</taxon>
        <taxon>Glomeraceae</taxon>
        <taxon>Rhizophagus</taxon>
    </lineage>
</organism>
<dbReference type="Gene3D" id="1.10.510.10">
    <property type="entry name" value="Transferase(Phosphotransferase) domain 1"/>
    <property type="match status" value="1"/>
</dbReference>
<evidence type="ECO:0000313" key="3">
    <source>
        <dbReference type="Proteomes" id="UP000022910"/>
    </source>
</evidence>
<sequence length="469" mass="55099">MSTLRYELIYATNSRSFTLIDTNIHNDIHKRFEFRKQTVLADKILTNEEKTEAIRDLTRNYDRDKVMINSGTRRICENCNQNCLATLYCEYCVRNYLKENFSNWTSGNDDIDNLIQKCQMESLMPNNIVEWIPYNNLENVNYLTKGGFSEIYTADWINGNYDEWDSKNQQLVRTNESLEVILKGLEDVESANQCWFEEAVSHLTIGNKWASIVQCLGLTQNMTNGSYMLVIYKMDIDLRKYLQQYHNQLTWKERIRITFEITNALNSIHFEKAIHRDLHSGNILYSQYNDCWCISDLGFCGPANKSSTSIYGNLPYIAPEVIDGREYTYASDIYSIAMLMWEISSGQPPFINYEHDYDLAINIINGVRPKIVSETPLEYKNLMKKCWDADPLKRPDISTLMKIIRKINLYYQSMPDELFQQEIDNLEANYTSKRLFISKVHNFENLLESRNSTEGIKYNLLINFFYCFK</sequence>
<dbReference type="GO" id="GO:0005524">
    <property type="term" value="F:ATP binding"/>
    <property type="evidence" value="ECO:0007669"/>
    <property type="project" value="InterPro"/>
</dbReference>
<name>A0A015IZV7_RHIIW</name>
<dbReference type="InterPro" id="IPR011009">
    <property type="entry name" value="Kinase-like_dom_sf"/>
</dbReference>
<dbReference type="SUPFAM" id="SSF56112">
    <property type="entry name" value="Protein kinase-like (PK-like)"/>
    <property type="match status" value="1"/>
</dbReference>
<accession>A0A015IZV7</accession>
<proteinExistence type="predicted"/>
<gene>
    <name evidence="2" type="ORF">RirG_184260</name>
</gene>
<dbReference type="HOGENOM" id="CLU_000288_7_34_1"/>
<dbReference type="Gene3D" id="1.10.10.1010">
    <property type="entry name" value="Intein homing endonuclease, domain IV"/>
    <property type="match status" value="1"/>
</dbReference>
<dbReference type="InterPro" id="IPR000719">
    <property type="entry name" value="Prot_kinase_dom"/>
</dbReference>
<dbReference type="Proteomes" id="UP000022910">
    <property type="component" value="Unassembled WGS sequence"/>
</dbReference>
<dbReference type="InterPro" id="IPR001245">
    <property type="entry name" value="Ser-Thr/Tyr_kinase_cat_dom"/>
</dbReference>
<dbReference type="EMBL" id="JEMT01026114">
    <property type="protein sequence ID" value="EXX59960.1"/>
    <property type="molecule type" value="Genomic_DNA"/>
</dbReference>
<dbReference type="GO" id="GO:0004674">
    <property type="term" value="F:protein serine/threonine kinase activity"/>
    <property type="evidence" value="ECO:0007669"/>
    <property type="project" value="TreeGrafter"/>
</dbReference>
<dbReference type="InterPro" id="IPR051681">
    <property type="entry name" value="Ser/Thr_Kinases-Pseudokinases"/>
</dbReference>
<evidence type="ECO:0000313" key="2">
    <source>
        <dbReference type="EMBL" id="EXX59960.1"/>
    </source>
</evidence>
<feature type="domain" description="Protein kinase" evidence="1">
    <location>
        <begin position="137"/>
        <end position="411"/>
    </location>
</feature>
<dbReference type="Pfam" id="PF07714">
    <property type="entry name" value="PK_Tyr_Ser-Thr"/>
    <property type="match status" value="1"/>
</dbReference>
<evidence type="ECO:0000259" key="1">
    <source>
        <dbReference type="PROSITE" id="PS50011"/>
    </source>
</evidence>
<comment type="caution">
    <text evidence="2">The sequence shown here is derived from an EMBL/GenBank/DDBJ whole genome shotgun (WGS) entry which is preliminary data.</text>
</comment>